<evidence type="ECO:0008006" key="4">
    <source>
        <dbReference type="Google" id="ProtNLM"/>
    </source>
</evidence>
<name>A0A0C2R5W0_9BACL</name>
<keyword evidence="1" id="KW-0175">Coiled coil</keyword>
<dbReference type="InterPro" id="IPR019673">
    <property type="entry name" value="Spore_germination_GerPC"/>
</dbReference>
<dbReference type="STRING" id="889306.KP78_19940"/>
<dbReference type="OrthoDB" id="2991331at2"/>
<keyword evidence="3" id="KW-1185">Reference proteome</keyword>
<dbReference type="AlphaFoldDB" id="A0A0C2R5W0"/>
<dbReference type="Proteomes" id="UP000031938">
    <property type="component" value="Unassembled WGS sequence"/>
</dbReference>
<dbReference type="Pfam" id="PF10737">
    <property type="entry name" value="GerPC"/>
    <property type="match status" value="1"/>
</dbReference>
<protein>
    <recommendedName>
        <fullName evidence="4">Spore germination protein GerPC</fullName>
    </recommendedName>
</protein>
<gene>
    <name evidence="2" type="ORF">KP78_19940</name>
</gene>
<feature type="coiled-coil region" evidence="1">
    <location>
        <begin position="11"/>
        <end position="38"/>
    </location>
</feature>
<dbReference type="PATRIC" id="fig|889306.3.peg.2012"/>
<dbReference type="EMBL" id="JXRP01000017">
    <property type="protein sequence ID" value="KIL45645.1"/>
    <property type="molecule type" value="Genomic_DNA"/>
</dbReference>
<reference evidence="2 3" key="1">
    <citation type="submission" date="2015-01" db="EMBL/GenBank/DDBJ databases">
        <title>Genome sequencing of Jeotgalibacillus soli.</title>
        <authorList>
            <person name="Goh K.M."/>
            <person name="Chan K.-G."/>
            <person name="Yaakop A.S."/>
            <person name="Ee R."/>
            <person name="Gan H.M."/>
            <person name="Chan C.S."/>
        </authorList>
    </citation>
    <scope>NUCLEOTIDE SEQUENCE [LARGE SCALE GENOMIC DNA]</scope>
    <source>
        <strain evidence="2 3">P9</strain>
    </source>
</reference>
<accession>A0A0C2R5W0</accession>
<evidence type="ECO:0000313" key="3">
    <source>
        <dbReference type="Proteomes" id="UP000031938"/>
    </source>
</evidence>
<evidence type="ECO:0000256" key="1">
    <source>
        <dbReference type="SAM" id="Coils"/>
    </source>
</evidence>
<evidence type="ECO:0000313" key="2">
    <source>
        <dbReference type="EMBL" id="KIL45645.1"/>
    </source>
</evidence>
<sequence>MFVIQQLYYQLSVLQQQLADCTKRLQEIEQKLQGQSASTPPIHIEKIEYNFDQLKIETLEGTLSIGLSPSDLSNHENVEIPGWPIKSVQQDQLISHARNYLTEQIPIVFSEHSQIVDPNGSPLSEDVLINQLMNQLPGRIEHLKANHEGQTPPSDELLKALIERDLSHALQSLHAQQPNVKGE</sequence>
<proteinExistence type="predicted"/>
<organism evidence="2 3">
    <name type="scientific">Jeotgalibacillus soli</name>
    <dbReference type="NCBI Taxonomy" id="889306"/>
    <lineage>
        <taxon>Bacteria</taxon>
        <taxon>Bacillati</taxon>
        <taxon>Bacillota</taxon>
        <taxon>Bacilli</taxon>
        <taxon>Bacillales</taxon>
        <taxon>Caryophanaceae</taxon>
        <taxon>Jeotgalibacillus</taxon>
    </lineage>
</organism>
<comment type="caution">
    <text evidence="2">The sequence shown here is derived from an EMBL/GenBank/DDBJ whole genome shotgun (WGS) entry which is preliminary data.</text>
</comment>
<dbReference type="RefSeq" id="WP_052474735.1">
    <property type="nucleotide sequence ID" value="NZ_JXRP01000017.1"/>
</dbReference>